<dbReference type="SMART" id="SM00028">
    <property type="entry name" value="TPR"/>
    <property type="match status" value="6"/>
</dbReference>
<dbReference type="InterPro" id="IPR011990">
    <property type="entry name" value="TPR-like_helical_dom_sf"/>
</dbReference>
<accession>A0A7X0AY07</accession>
<dbReference type="AlphaFoldDB" id="A0A7X0AY07"/>
<evidence type="ECO:0000259" key="8">
    <source>
        <dbReference type="Pfam" id="PF13844"/>
    </source>
</evidence>
<evidence type="ECO:0000256" key="4">
    <source>
        <dbReference type="ARBA" id="ARBA00022676"/>
    </source>
</evidence>
<feature type="domain" description="O-GlcNAc transferase C-terminal" evidence="8">
    <location>
        <begin position="508"/>
        <end position="681"/>
    </location>
</feature>
<dbReference type="Pfam" id="PF13844">
    <property type="entry name" value="Glyco_transf_41"/>
    <property type="match status" value="2"/>
</dbReference>
<evidence type="ECO:0000256" key="7">
    <source>
        <dbReference type="ARBA" id="ARBA00022803"/>
    </source>
</evidence>
<feature type="domain" description="O-GlcNAc transferase C-terminal" evidence="8">
    <location>
        <begin position="342"/>
        <end position="484"/>
    </location>
</feature>
<comment type="caution">
    <text evidence="9">The sequence shown here is derived from an EMBL/GenBank/DDBJ whole genome shotgun (WGS) entry which is preliminary data.</text>
</comment>
<dbReference type="EC" id="2.4.1.255" evidence="3"/>
<sequence length="718" mass="75673">MARAAVPPDRPAGRLAGGTVAVQHPMSVLDQAVARHQAGDLDEAAALYAQVLAAEPHQPDALNLLGVLRAQQGDPAAGEALVARAAALRPDAEILANLGRLRAAAGRVPAAEAAFRAALARDGSHAGAAFALGTLLLNANRPADAVAPLELAARLDLNHGAARANLGVALHRLGRLGDAESVLRAALERDATQAAARFNLASVLDDQGRLDAAEAEYRLLTARHPDVADAWLNLGTLLHRRHRDLEALPCFQAALDRGTSRRAGALAHLIHLHYRLCRWDAAAALIPQLLSLLEAGDDSAPPFAVLCLEVEEAVRQRAARLHAAANARAAGPPLAPASLGPAGRPLRVGYLSADWHQHPTAYLMAGVLEAHDRHKVTVTAFSYGPDDGSPMRARLKAGADHFVDLRGMDDRGAAQAIRTAGVDILVDLKGYTEGGRPGIAQLRPAPVQVQYLGYPGTLGRGAGIDYVLADAIVLPPGAEAYWDEAVVRLSGCYQANDSGRPIAPPSLRGDWGLPDDAIVFACFNAAYKLTADVFACWGRLLAAVPKSVLWLLDPGAGLPALQATLAHQGVDPARLVVAPALPKARMAEHLARQACADLFLDTYPTNAHTTAADALYAGLPVVTRAGVPFISRVAASLLYALGLPDLVTYDLAAYEAKALELARDPALLADVRARLLAAHTRPGGPFDTGIFCRRLEGAYARMADRARAHLPPVDFEVE</sequence>
<dbReference type="PANTHER" id="PTHR44998">
    <property type="match status" value="1"/>
</dbReference>
<evidence type="ECO:0000256" key="6">
    <source>
        <dbReference type="ARBA" id="ARBA00022737"/>
    </source>
</evidence>
<dbReference type="InterPro" id="IPR029489">
    <property type="entry name" value="OGT/SEC/SPY_C"/>
</dbReference>
<evidence type="ECO:0000313" key="9">
    <source>
        <dbReference type="EMBL" id="MBB6252232.1"/>
    </source>
</evidence>
<evidence type="ECO:0000313" key="10">
    <source>
        <dbReference type="Proteomes" id="UP000539175"/>
    </source>
</evidence>
<dbReference type="EMBL" id="JACIIZ010000007">
    <property type="protein sequence ID" value="MBB6252232.1"/>
    <property type="molecule type" value="Genomic_DNA"/>
</dbReference>
<dbReference type="RefSeq" id="WP_184801440.1">
    <property type="nucleotide sequence ID" value="NZ_JACIIZ010000007.1"/>
</dbReference>
<organism evidence="9 10">
    <name type="scientific">Nitrospirillum iridis</name>
    <dbReference type="NCBI Taxonomy" id="765888"/>
    <lineage>
        <taxon>Bacteria</taxon>
        <taxon>Pseudomonadati</taxon>
        <taxon>Pseudomonadota</taxon>
        <taxon>Alphaproteobacteria</taxon>
        <taxon>Rhodospirillales</taxon>
        <taxon>Azospirillaceae</taxon>
        <taxon>Nitrospirillum</taxon>
    </lineage>
</organism>
<dbReference type="Proteomes" id="UP000539175">
    <property type="component" value="Unassembled WGS sequence"/>
</dbReference>
<keyword evidence="5 9" id="KW-0808">Transferase</keyword>
<dbReference type="Gene3D" id="3.40.50.11380">
    <property type="match status" value="1"/>
</dbReference>
<dbReference type="Pfam" id="PF13432">
    <property type="entry name" value="TPR_16"/>
    <property type="match status" value="1"/>
</dbReference>
<evidence type="ECO:0000256" key="5">
    <source>
        <dbReference type="ARBA" id="ARBA00022679"/>
    </source>
</evidence>
<gene>
    <name evidence="9" type="ORF">FHS74_002792</name>
</gene>
<dbReference type="SUPFAM" id="SSF48452">
    <property type="entry name" value="TPR-like"/>
    <property type="match status" value="1"/>
</dbReference>
<keyword evidence="7" id="KW-0802">TPR repeat</keyword>
<reference evidence="9 10" key="1">
    <citation type="submission" date="2020-08" db="EMBL/GenBank/DDBJ databases">
        <title>Genomic Encyclopedia of Type Strains, Phase IV (KMG-IV): sequencing the most valuable type-strain genomes for metagenomic binning, comparative biology and taxonomic classification.</title>
        <authorList>
            <person name="Goeker M."/>
        </authorList>
    </citation>
    <scope>NUCLEOTIDE SEQUENCE [LARGE SCALE GENOMIC DNA]</scope>
    <source>
        <strain evidence="9 10">DSM 22198</strain>
    </source>
</reference>
<evidence type="ECO:0000256" key="2">
    <source>
        <dbReference type="ARBA" id="ARBA00005386"/>
    </source>
</evidence>
<dbReference type="GO" id="GO:0097363">
    <property type="term" value="F:protein O-acetylglucosaminyltransferase activity"/>
    <property type="evidence" value="ECO:0007669"/>
    <property type="project" value="UniProtKB-EC"/>
</dbReference>
<proteinExistence type="inferred from homology"/>
<dbReference type="Gene3D" id="3.40.50.2000">
    <property type="entry name" value="Glycogen Phosphorylase B"/>
    <property type="match status" value="1"/>
</dbReference>
<evidence type="ECO:0000256" key="3">
    <source>
        <dbReference type="ARBA" id="ARBA00011970"/>
    </source>
</evidence>
<name>A0A7X0AY07_9PROT</name>
<keyword evidence="4" id="KW-0328">Glycosyltransferase</keyword>
<dbReference type="Gene3D" id="1.25.40.10">
    <property type="entry name" value="Tetratricopeptide repeat domain"/>
    <property type="match status" value="3"/>
</dbReference>
<keyword evidence="10" id="KW-1185">Reference proteome</keyword>
<dbReference type="InterPro" id="IPR019734">
    <property type="entry name" value="TPR_rpt"/>
</dbReference>
<dbReference type="PANTHER" id="PTHR44998:SF1">
    <property type="entry name" value="UDP-N-ACETYLGLUCOSAMINE--PEPTIDE N-ACETYLGLUCOSAMINYLTRANSFERASE 110 KDA SUBUNIT"/>
    <property type="match status" value="1"/>
</dbReference>
<comment type="pathway">
    <text evidence="1">Protein modification; protein glycosylation.</text>
</comment>
<dbReference type="Pfam" id="PF14559">
    <property type="entry name" value="TPR_19"/>
    <property type="match status" value="2"/>
</dbReference>
<keyword evidence="6" id="KW-0677">Repeat</keyword>
<comment type="similarity">
    <text evidence="2">Belongs to the glycosyltransferase 41 family. O-GlcNAc transferase subfamily.</text>
</comment>
<evidence type="ECO:0000256" key="1">
    <source>
        <dbReference type="ARBA" id="ARBA00004922"/>
    </source>
</evidence>
<protein>
    <recommendedName>
        <fullName evidence="3">protein O-GlcNAc transferase</fullName>
        <ecNumber evidence="3">2.4.1.255</ecNumber>
    </recommendedName>
</protein>